<proteinExistence type="predicted"/>
<protein>
    <submittedName>
        <fullName evidence="2">Uncharacterized protein</fullName>
    </submittedName>
</protein>
<name>A0A6C0KFH2_9ZZZZ</name>
<organism evidence="2">
    <name type="scientific">viral metagenome</name>
    <dbReference type="NCBI Taxonomy" id="1070528"/>
    <lineage>
        <taxon>unclassified sequences</taxon>
        <taxon>metagenomes</taxon>
        <taxon>organismal metagenomes</taxon>
    </lineage>
</organism>
<feature type="compositionally biased region" description="Low complexity" evidence="1">
    <location>
        <begin position="1"/>
        <end position="10"/>
    </location>
</feature>
<feature type="region of interest" description="Disordered" evidence="1">
    <location>
        <begin position="1"/>
        <end position="20"/>
    </location>
</feature>
<reference evidence="2" key="1">
    <citation type="journal article" date="2020" name="Nature">
        <title>Giant virus diversity and host interactions through global metagenomics.</title>
        <authorList>
            <person name="Schulz F."/>
            <person name="Roux S."/>
            <person name="Paez-Espino D."/>
            <person name="Jungbluth S."/>
            <person name="Walsh D.A."/>
            <person name="Denef V.J."/>
            <person name="McMahon K.D."/>
            <person name="Konstantinidis K.T."/>
            <person name="Eloe-Fadrosh E.A."/>
            <person name="Kyrpides N.C."/>
            <person name="Woyke T."/>
        </authorList>
    </citation>
    <scope>NUCLEOTIDE SEQUENCE</scope>
    <source>
        <strain evidence="2">GVMAG-S-3300010158-109</strain>
    </source>
</reference>
<accession>A0A6C0KFH2</accession>
<evidence type="ECO:0000256" key="1">
    <source>
        <dbReference type="SAM" id="MobiDB-lite"/>
    </source>
</evidence>
<evidence type="ECO:0000313" key="2">
    <source>
        <dbReference type="EMBL" id="QHU15941.1"/>
    </source>
</evidence>
<sequence length="159" mass="16688">MNSPTTSDSSPPTPPTTPVVAPIVTPADVVPSEVYVDIPVNEDANVPVNVPVSKVAPQEDECTRRCLGCCQCLAGCIGCPLISAASLITGVFLTVKACLCLKCMSDEFLQEREAVCTCFGFGTGCAVSTVLVVAGYANLTLSQPHTPRQTLAYMSDMTR</sequence>
<dbReference type="EMBL" id="MN740870">
    <property type="protein sequence ID" value="QHU15941.1"/>
    <property type="molecule type" value="Genomic_DNA"/>
</dbReference>
<dbReference type="AlphaFoldDB" id="A0A6C0KFH2"/>